<comment type="caution">
    <text evidence="2">The sequence shown here is derived from an EMBL/GenBank/DDBJ whole genome shotgun (WGS) entry which is preliminary data.</text>
</comment>
<feature type="region of interest" description="Disordered" evidence="1">
    <location>
        <begin position="1"/>
        <end position="26"/>
    </location>
</feature>
<protein>
    <submittedName>
        <fullName evidence="2">Uncharacterized protein</fullName>
    </submittedName>
</protein>
<accession>A0AA36NHY6</accession>
<dbReference type="AlphaFoldDB" id="A0AA36NHY6"/>
<evidence type="ECO:0000313" key="2">
    <source>
        <dbReference type="EMBL" id="CAJ1404406.1"/>
    </source>
</evidence>
<evidence type="ECO:0000256" key="1">
    <source>
        <dbReference type="SAM" id="MobiDB-lite"/>
    </source>
</evidence>
<gene>
    <name evidence="2" type="ORF">EVOR1521_LOCUS26858</name>
</gene>
<name>A0AA36NHY6_9DINO</name>
<evidence type="ECO:0000313" key="3">
    <source>
        <dbReference type="Proteomes" id="UP001178507"/>
    </source>
</evidence>
<sequence>MGDRSRSRSRRRDSRGRDERKDSRRLGLQRIVLPTAELSWRRAGGRMEVPETLRAKLWAAVSRSRAIRTKEMQATREMAGK</sequence>
<keyword evidence="3" id="KW-1185">Reference proteome</keyword>
<proteinExistence type="predicted"/>
<feature type="compositionally biased region" description="Basic and acidic residues" evidence="1">
    <location>
        <begin position="15"/>
        <end position="25"/>
    </location>
</feature>
<dbReference type="EMBL" id="CAUJNA010003538">
    <property type="protein sequence ID" value="CAJ1404406.1"/>
    <property type="molecule type" value="Genomic_DNA"/>
</dbReference>
<reference evidence="2" key="1">
    <citation type="submission" date="2023-08" db="EMBL/GenBank/DDBJ databases">
        <authorList>
            <person name="Chen Y."/>
            <person name="Shah S."/>
            <person name="Dougan E. K."/>
            <person name="Thang M."/>
            <person name="Chan C."/>
        </authorList>
    </citation>
    <scope>NUCLEOTIDE SEQUENCE</scope>
</reference>
<organism evidence="2 3">
    <name type="scientific">Effrenium voratum</name>
    <dbReference type="NCBI Taxonomy" id="2562239"/>
    <lineage>
        <taxon>Eukaryota</taxon>
        <taxon>Sar</taxon>
        <taxon>Alveolata</taxon>
        <taxon>Dinophyceae</taxon>
        <taxon>Suessiales</taxon>
        <taxon>Symbiodiniaceae</taxon>
        <taxon>Effrenium</taxon>
    </lineage>
</organism>
<dbReference type="Proteomes" id="UP001178507">
    <property type="component" value="Unassembled WGS sequence"/>
</dbReference>